<dbReference type="Proteomes" id="UP000596742">
    <property type="component" value="Unassembled WGS sequence"/>
</dbReference>
<accession>A0A8B6EYI2</accession>
<protein>
    <recommendedName>
        <fullName evidence="3">EGF-like domain-containing protein</fullName>
    </recommendedName>
</protein>
<name>A0A8B6EYI2_MYTGA</name>
<comment type="caution">
    <text evidence="1">The sequence shown here is derived from an EMBL/GenBank/DDBJ whole genome shotgun (WGS) entry which is preliminary data.</text>
</comment>
<keyword evidence="2" id="KW-1185">Reference proteome</keyword>
<evidence type="ECO:0000313" key="1">
    <source>
        <dbReference type="EMBL" id="VDI40662.1"/>
    </source>
</evidence>
<sequence>MCVIYIAVGVEGAKYDEACTVDGDCKETNAAKCDSGTSKCICSDSFFRKTTATECAANRTKKTKTKYYLQFTEVALDGTCIVTDSAKDQCSVVNTECRTEGSESKCLCKATHYSDGSACQTRKKPEETCAAHQCVTHATCNTTTNPNKCKCKIGYTATPTTTPTMYKLVDAEILGEEALELKVENIDAFKLKQLELEHELKLKELEIRKEDEFKLKETGK</sequence>
<reference evidence="1" key="1">
    <citation type="submission" date="2018-11" db="EMBL/GenBank/DDBJ databases">
        <authorList>
            <person name="Alioto T."/>
            <person name="Alioto T."/>
        </authorList>
    </citation>
    <scope>NUCLEOTIDE SEQUENCE</scope>
</reference>
<organism evidence="1 2">
    <name type="scientific">Mytilus galloprovincialis</name>
    <name type="common">Mediterranean mussel</name>
    <dbReference type="NCBI Taxonomy" id="29158"/>
    <lineage>
        <taxon>Eukaryota</taxon>
        <taxon>Metazoa</taxon>
        <taxon>Spiralia</taxon>
        <taxon>Lophotrochozoa</taxon>
        <taxon>Mollusca</taxon>
        <taxon>Bivalvia</taxon>
        <taxon>Autobranchia</taxon>
        <taxon>Pteriomorphia</taxon>
        <taxon>Mytilida</taxon>
        <taxon>Mytiloidea</taxon>
        <taxon>Mytilidae</taxon>
        <taxon>Mytilinae</taxon>
        <taxon>Mytilus</taxon>
    </lineage>
</organism>
<dbReference type="AlphaFoldDB" id="A0A8B6EYI2"/>
<dbReference type="EMBL" id="UYJE01005817">
    <property type="protein sequence ID" value="VDI40662.1"/>
    <property type="molecule type" value="Genomic_DNA"/>
</dbReference>
<evidence type="ECO:0008006" key="3">
    <source>
        <dbReference type="Google" id="ProtNLM"/>
    </source>
</evidence>
<proteinExistence type="predicted"/>
<evidence type="ECO:0000313" key="2">
    <source>
        <dbReference type="Proteomes" id="UP000596742"/>
    </source>
</evidence>
<gene>
    <name evidence="1" type="ORF">MGAL_10B035895</name>
</gene>